<dbReference type="EMBL" id="QXDC01000003">
    <property type="protein sequence ID" value="RIA44046.1"/>
    <property type="molecule type" value="Genomic_DNA"/>
</dbReference>
<evidence type="ECO:0000313" key="1">
    <source>
        <dbReference type="EMBL" id="RIA44046.1"/>
    </source>
</evidence>
<dbReference type="OrthoDB" id="7742971at2"/>
<protein>
    <submittedName>
        <fullName evidence="1">Uncharacterized protein</fullName>
    </submittedName>
</protein>
<gene>
    <name evidence="1" type="ORF">DFR49_2282</name>
</gene>
<organism evidence="1 2">
    <name type="scientific">Hephaestia caeni</name>
    <dbReference type="NCBI Taxonomy" id="645617"/>
    <lineage>
        <taxon>Bacteria</taxon>
        <taxon>Pseudomonadati</taxon>
        <taxon>Pseudomonadota</taxon>
        <taxon>Alphaproteobacteria</taxon>
        <taxon>Sphingomonadales</taxon>
        <taxon>Sphingomonadaceae</taxon>
        <taxon>Hephaestia</taxon>
    </lineage>
</organism>
<sequence>MQIGAVMDRVALAAPVLAGRVHSAAKLSEVMQRNQLPQVTPAAFVLPLGLQGGAADAVTGLYRQSVSHVVGVLLAVRAAGDATGAAGLATLDPLIDAVVGGIAGWTPDDDTIGVFTLSRGELLSLSAGTLTYQLDFAIEDQLRITP</sequence>
<dbReference type="RefSeq" id="WP_119035812.1">
    <property type="nucleotide sequence ID" value="NZ_QXDC01000003.1"/>
</dbReference>
<keyword evidence="2" id="KW-1185">Reference proteome</keyword>
<dbReference type="Pfam" id="PF23840">
    <property type="entry name" value="Phage_tail_terminator"/>
    <property type="match status" value="1"/>
</dbReference>
<name>A0A397P388_9SPHN</name>
<dbReference type="InterPro" id="IPR056912">
    <property type="entry name" value="Phage_JBD30_tail_term-like"/>
</dbReference>
<proteinExistence type="predicted"/>
<comment type="caution">
    <text evidence="1">The sequence shown here is derived from an EMBL/GenBank/DDBJ whole genome shotgun (WGS) entry which is preliminary data.</text>
</comment>
<dbReference type="Proteomes" id="UP000266568">
    <property type="component" value="Unassembled WGS sequence"/>
</dbReference>
<evidence type="ECO:0000313" key="2">
    <source>
        <dbReference type="Proteomes" id="UP000266568"/>
    </source>
</evidence>
<dbReference type="AlphaFoldDB" id="A0A397P388"/>
<reference evidence="1 2" key="1">
    <citation type="submission" date="2018-08" db="EMBL/GenBank/DDBJ databases">
        <title>Genomic Encyclopedia of Type Strains, Phase IV (KMG-IV): sequencing the most valuable type-strain genomes for metagenomic binning, comparative biology and taxonomic classification.</title>
        <authorList>
            <person name="Goeker M."/>
        </authorList>
    </citation>
    <scope>NUCLEOTIDE SEQUENCE [LARGE SCALE GENOMIC DNA]</scope>
    <source>
        <strain evidence="1 2">DSM 25527</strain>
    </source>
</reference>
<accession>A0A397P388</accession>